<name>E6KWW2_9PAST</name>
<gene>
    <name evidence="8" type="primary">ytfE</name>
    <name evidence="8" type="ORF">HMPREF9064_0656</name>
</gene>
<keyword evidence="6" id="KW-0472">Membrane</keyword>
<dbReference type="Proteomes" id="UP000032871">
    <property type="component" value="Unassembled WGS sequence"/>
</dbReference>
<evidence type="ECO:0000256" key="2">
    <source>
        <dbReference type="ARBA" id="ARBA00022490"/>
    </source>
</evidence>
<dbReference type="InterPro" id="IPR019903">
    <property type="entry name" value="RIC_family"/>
</dbReference>
<keyword evidence="6" id="KW-0812">Transmembrane</keyword>
<dbReference type="NCBIfam" id="NF008221">
    <property type="entry name" value="PRK10992.1"/>
    <property type="match status" value="1"/>
</dbReference>
<dbReference type="HOGENOM" id="CLU_076075_2_0_6"/>
<evidence type="ECO:0000313" key="8">
    <source>
        <dbReference type="EMBL" id="EFU67993.1"/>
    </source>
</evidence>
<keyword evidence="4" id="KW-0408">Iron</keyword>
<keyword evidence="2" id="KW-0963">Cytoplasm</keyword>
<evidence type="ECO:0000256" key="1">
    <source>
        <dbReference type="ARBA" id="ARBA00004496"/>
    </source>
</evidence>
<accession>E6KWW2</accession>
<evidence type="ECO:0000256" key="5">
    <source>
        <dbReference type="SAM" id="Coils"/>
    </source>
</evidence>
<evidence type="ECO:0000259" key="7">
    <source>
        <dbReference type="Pfam" id="PF01814"/>
    </source>
</evidence>
<dbReference type="AlphaFoldDB" id="E6KWW2"/>
<dbReference type="Gene3D" id="1.20.120.520">
    <property type="entry name" value="nmb1532 protein domain like"/>
    <property type="match status" value="1"/>
</dbReference>
<dbReference type="GO" id="GO:0046872">
    <property type="term" value="F:metal ion binding"/>
    <property type="evidence" value="ECO:0007669"/>
    <property type="project" value="UniProtKB-KW"/>
</dbReference>
<evidence type="ECO:0000256" key="3">
    <source>
        <dbReference type="ARBA" id="ARBA00022723"/>
    </source>
</evidence>
<reference evidence="8 9" key="1">
    <citation type="submission" date="2010-12" db="EMBL/GenBank/DDBJ databases">
        <authorList>
            <person name="Muzny D."/>
            <person name="Qin X."/>
            <person name="Deng J."/>
            <person name="Jiang H."/>
            <person name="Liu Y."/>
            <person name="Qu J."/>
            <person name="Song X.-Z."/>
            <person name="Zhang L."/>
            <person name="Thornton R."/>
            <person name="Coyle M."/>
            <person name="Francisco L."/>
            <person name="Jackson L."/>
            <person name="Javaid M."/>
            <person name="Korchina V."/>
            <person name="Kovar C."/>
            <person name="Mata R."/>
            <person name="Mathew T."/>
            <person name="Ngo R."/>
            <person name="Nguyen L."/>
            <person name="Nguyen N."/>
            <person name="Okwuonu G."/>
            <person name="Ongeri F."/>
            <person name="Pham C."/>
            <person name="Simmons D."/>
            <person name="Wilczek-Boney K."/>
            <person name="Hale W."/>
            <person name="Jakkamsetti A."/>
            <person name="Pham P."/>
            <person name="Ruth R."/>
            <person name="San Lucas F."/>
            <person name="Warren J."/>
            <person name="Zhang J."/>
            <person name="Zhao Z."/>
            <person name="Zhou C."/>
            <person name="Zhu D."/>
            <person name="Lee S."/>
            <person name="Bess C."/>
            <person name="Blankenburg K."/>
            <person name="Forbes L."/>
            <person name="Fu Q."/>
            <person name="Gubbala S."/>
            <person name="Hirani K."/>
            <person name="Jayaseelan J.C."/>
            <person name="Lara F."/>
            <person name="Munidasa M."/>
            <person name="Palculict T."/>
            <person name="Patil S."/>
            <person name="Pu L.-L."/>
            <person name="Saada N."/>
            <person name="Tang L."/>
            <person name="Weissenberger G."/>
            <person name="Zhu Y."/>
            <person name="Hemphill L."/>
            <person name="Shang Y."/>
            <person name="Youmans B."/>
            <person name="Ayvaz T."/>
            <person name="Ross M."/>
            <person name="Santibanez J."/>
            <person name="Aqrawi P."/>
            <person name="Gross S."/>
            <person name="Joshi V."/>
            <person name="Fowler G."/>
            <person name="Nazareth L."/>
            <person name="Reid J."/>
            <person name="Worley K."/>
            <person name="Petrosino J."/>
            <person name="Highlander S."/>
            <person name="Gibbs R."/>
        </authorList>
    </citation>
    <scope>NUCLEOTIDE SEQUENCE [LARGE SCALE GENOMIC DNA]</scope>
    <source>
        <strain evidence="8 9">ATCC 33393</strain>
    </source>
</reference>
<proteinExistence type="predicted"/>
<dbReference type="STRING" id="739.GCA_001059425_01789"/>
<sequence length="265" mass="30261">MTFDLNHTKSLFLKKCFIFPLNSLLFQSVFLLSTIMGEIIMSFADKKLSEIAISIPGSTALLREYDLDFCCGGADTLGAAVAEKNLNLAEIEARLTELQNSKKQDDEQRWLTAPYADIIEHIIHRYHERHKQQLSELFVLAERVESVHGDRDDCPIGVAAEIQNIYADLTSHMMKEEQILFPMIKMGNYAMARMPIQVMEHEHAEHGEHLDVLKALTNNLTPPADACNTWRALYSGIQEFMDDLMMHIHTENNILFPRVIEEGSR</sequence>
<keyword evidence="6" id="KW-1133">Transmembrane helix</keyword>
<dbReference type="Pfam" id="PF04405">
    <property type="entry name" value="ScdA_N"/>
    <property type="match status" value="1"/>
</dbReference>
<dbReference type="NCBIfam" id="TIGR03652">
    <property type="entry name" value="FeS_repair_RIC"/>
    <property type="match status" value="1"/>
</dbReference>
<comment type="subcellular location">
    <subcellularLocation>
        <location evidence="1">Cytoplasm</location>
    </subcellularLocation>
</comment>
<evidence type="ECO:0000313" key="9">
    <source>
        <dbReference type="Proteomes" id="UP000032871"/>
    </source>
</evidence>
<comment type="caution">
    <text evidence="8">The sequence shown here is derived from an EMBL/GenBank/DDBJ whole genome shotgun (WGS) entry which is preliminary data.</text>
</comment>
<keyword evidence="3" id="KW-0479">Metal-binding</keyword>
<evidence type="ECO:0000256" key="4">
    <source>
        <dbReference type="ARBA" id="ARBA00023004"/>
    </source>
</evidence>
<protein>
    <submittedName>
        <fullName evidence="8">Iron-sulfur cluster repair protein</fullName>
    </submittedName>
</protein>
<dbReference type="Pfam" id="PF01814">
    <property type="entry name" value="Hemerythrin"/>
    <property type="match status" value="1"/>
</dbReference>
<dbReference type="PANTHER" id="PTHR36438:SF1">
    <property type="entry name" value="IRON-SULFUR CLUSTER REPAIR PROTEIN YTFE"/>
    <property type="match status" value="1"/>
</dbReference>
<organism evidence="8 9">
    <name type="scientific">Aggregatibacter segnis ATCC 33393</name>
    <dbReference type="NCBI Taxonomy" id="888057"/>
    <lineage>
        <taxon>Bacteria</taxon>
        <taxon>Pseudomonadati</taxon>
        <taxon>Pseudomonadota</taxon>
        <taxon>Gammaproteobacteria</taxon>
        <taxon>Pasteurellales</taxon>
        <taxon>Pasteurellaceae</taxon>
        <taxon>Aggregatibacter</taxon>
    </lineage>
</organism>
<dbReference type="InterPro" id="IPR012312">
    <property type="entry name" value="Hemerythrin-like"/>
</dbReference>
<dbReference type="PANTHER" id="PTHR36438">
    <property type="entry name" value="IRON-SULFUR CLUSTER REPAIR PROTEIN YTFE"/>
    <property type="match status" value="1"/>
</dbReference>
<feature type="coiled-coil region" evidence="5">
    <location>
        <begin position="81"/>
        <end position="108"/>
    </location>
</feature>
<feature type="domain" description="Hemerythrin-like" evidence="7">
    <location>
        <begin position="121"/>
        <end position="258"/>
    </location>
</feature>
<keyword evidence="5" id="KW-0175">Coiled coil</keyword>
<keyword evidence="9" id="KW-1185">Reference proteome</keyword>
<evidence type="ECO:0000256" key="6">
    <source>
        <dbReference type="SAM" id="Phobius"/>
    </source>
</evidence>
<dbReference type="GO" id="GO:0005737">
    <property type="term" value="C:cytoplasm"/>
    <property type="evidence" value="ECO:0007669"/>
    <property type="project" value="UniProtKB-SubCell"/>
</dbReference>
<feature type="transmembrane region" description="Helical" evidence="6">
    <location>
        <begin position="24"/>
        <end position="44"/>
    </location>
</feature>
<dbReference type="EMBL" id="AEPS01000003">
    <property type="protein sequence ID" value="EFU67993.1"/>
    <property type="molecule type" value="Genomic_DNA"/>
</dbReference>